<dbReference type="InterPro" id="IPR010281">
    <property type="entry name" value="DUF885"/>
</dbReference>
<keyword evidence="3" id="KW-1185">Reference proteome</keyword>
<protein>
    <submittedName>
        <fullName evidence="2">Uncharacterized conserved protein, DUF885 familyt</fullName>
    </submittedName>
</protein>
<name>A0A239PLE5_9PROT</name>
<feature type="signal peptide" evidence="1">
    <location>
        <begin position="1"/>
        <end position="20"/>
    </location>
</feature>
<organism evidence="2 3">
    <name type="scientific">Amphiplicatus metriothermophilus</name>
    <dbReference type="NCBI Taxonomy" id="1519374"/>
    <lineage>
        <taxon>Bacteria</taxon>
        <taxon>Pseudomonadati</taxon>
        <taxon>Pseudomonadota</taxon>
        <taxon>Alphaproteobacteria</taxon>
        <taxon>Parvularculales</taxon>
        <taxon>Parvularculaceae</taxon>
        <taxon>Amphiplicatus</taxon>
    </lineage>
</organism>
<dbReference type="PANTHER" id="PTHR33361:SF2">
    <property type="entry name" value="DUF885 DOMAIN-CONTAINING PROTEIN"/>
    <property type="match status" value="1"/>
</dbReference>
<sequence length="592" mass="66282">MLSGNSLAAGVAAMIFTVGAAVMAPAGAQESASEALQDILDDHWAWMLEENPVFATSLGVRDYDDRLPDASLEAYEASVEKAREFVARLDALDADALSAEERLNRDLLRLDLAQDVEAAQYGGKYLVISGRGGPHTFLANLPDRLPFLTKADYESYIARLRVAPAYVDQVKERLRAGVEAGWTQPCVIMEGYEKSIDFHVVDAAEESVLFKPFENRPQTIPERDWRRLKNEAARVIEREVVPAVAGFGDFYRQEYAPACRETVGLSDLPDGADYYAFRTRQFTTTALTPDAIHDIGLKEVARIRKEMEAVIAESGFEGSFEEFQEFLRSDPRFYAKSEAELLEKNAYVAKKADGEMPKLFTRFPRMPYTVKPVPEDIAEATTTAYYERPAGDGSRAGVYRVNTSKLDTRPLYEIEALTLHEAVPGHHFQIALAQELDLPEFRKYTFFTAFVEGWGLYAESLGLDIGFYQDPYSNFGRLSYEMWRACRLVVDTGLHAKGWSRDRAIAFMAENTALSEHNIRAEVDRYIGNGGQALAYKIGELKLKELRARAARALGPDFDLRRFHDAVLENGGVPLSVLEAKIDAWIAAEKAR</sequence>
<reference evidence="2 3" key="1">
    <citation type="submission" date="2017-07" db="EMBL/GenBank/DDBJ databases">
        <authorList>
            <person name="Sun Z.S."/>
            <person name="Albrecht U."/>
            <person name="Echele G."/>
            <person name="Lee C.C."/>
        </authorList>
    </citation>
    <scope>NUCLEOTIDE SEQUENCE [LARGE SCALE GENOMIC DNA]</scope>
    <source>
        <strain evidence="2 3">CGMCC 1.12710</strain>
    </source>
</reference>
<dbReference type="EMBL" id="FZQA01000001">
    <property type="protein sequence ID" value="SNT67904.1"/>
    <property type="molecule type" value="Genomic_DNA"/>
</dbReference>
<accession>A0A239PLE5</accession>
<feature type="chain" id="PRO_5012105166" evidence="1">
    <location>
        <begin position="21"/>
        <end position="592"/>
    </location>
</feature>
<evidence type="ECO:0000313" key="2">
    <source>
        <dbReference type="EMBL" id="SNT67904.1"/>
    </source>
</evidence>
<proteinExistence type="predicted"/>
<evidence type="ECO:0000256" key="1">
    <source>
        <dbReference type="SAM" id="SignalP"/>
    </source>
</evidence>
<gene>
    <name evidence="2" type="ORF">SAMN06297382_0397</name>
</gene>
<dbReference type="Proteomes" id="UP000198346">
    <property type="component" value="Unassembled WGS sequence"/>
</dbReference>
<dbReference type="AlphaFoldDB" id="A0A239PLE5"/>
<evidence type="ECO:0000313" key="3">
    <source>
        <dbReference type="Proteomes" id="UP000198346"/>
    </source>
</evidence>
<dbReference type="RefSeq" id="WP_183233960.1">
    <property type="nucleotide sequence ID" value="NZ_FZQA01000001.1"/>
</dbReference>
<dbReference type="Pfam" id="PF05960">
    <property type="entry name" value="DUF885"/>
    <property type="match status" value="1"/>
</dbReference>
<dbReference type="PANTHER" id="PTHR33361">
    <property type="entry name" value="GLR0591 PROTEIN"/>
    <property type="match status" value="1"/>
</dbReference>
<keyword evidence="1" id="KW-0732">Signal</keyword>